<dbReference type="InterPro" id="IPR050638">
    <property type="entry name" value="AA-Vitamin_Transporters"/>
</dbReference>
<feature type="domain" description="EamA" evidence="7">
    <location>
        <begin position="132"/>
        <end position="264"/>
    </location>
</feature>
<evidence type="ECO:0000256" key="1">
    <source>
        <dbReference type="ARBA" id="ARBA00004141"/>
    </source>
</evidence>
<proteinExistence type="inferred from homology"/>
<keyword evidence="9" id="KW-1185">Reference proteome</keyword>
<feature type="transmembrane region" description="Helical" evidence="6">
    <location>
        <begin position="128"/>
        <end position="149"/>
    </location>
</feature>
<comment type="subcellular location">
    <subcellularLocation>
        <location evidence="1">Membrane</location>
        <topology evidence="1">Multi-pass membrane protein</topology>
    </subcellularLocation>
</comment>
<reference evidence="8 9" key="1">
    <citation type="submission" date="2020-03" db="EMBL/GenBank/DDBJ databases">
        <title>WGS of actinomycetes isolated from Thailand.</title>
        <authorList>
            <person name="Thawai C."/>
        </authorList>
    </citation>
    <scope>NUCLEOTIDE SEQUENCE [LARGE SCALE GENOMIC DNA]</scope>
    <source>
        <strain evidence="8 9">FMUSA5-5</strain>
    </source>
</reference>
<keyword evidence="4 6" id="KW-1133">Transmembrane helix</keyword>
<dbReference type="PANTHER" id="PTHR32322:SF9">
    <property type="entry name" value="AMINO-ACID METABOLITE EFFLUX PUMP-RELATED"/>
    <property type="match status" value="1"/>
</dbReference>
<accession>A0ABX1BKV3</accession>
<dbReference type="EMBL" id="JAATEP010000049">
    <property type="protein sequence ID" value="NJP96406.1"/>
    <property type="molecule type" value="Genomic_DNA"/>
</dbReference>
<dbReference type="Proteomes" id="UP000696294">
    <property type="component" value="Unassembled WGS sequence"/>
</dbReference>
<dbReference type="PANTHER" id="PTHR32322">
    <property type="entry name" value="INNER MEMBRANE TRANSPORTER"/>
    <property type="match status" value="1"/>
</dbReference>
<evidence type="ECO:0000256" key="3">
    <source>
        <dbReference type="ARBA" id="ARBA00022692"/>
    </source>
</evidence>
<evidence type="ECO:0000256" key="2">
    <source>
        <dbReference type="ARBA" id="ARBA00007362"/>
    </source>
</evidence>
<evidence type="ECO:0000259" key="7">
    <source>
        <dbReference type="Pfam" id="PF00892"/>
    </source>
</evidence>
<organism evidence="8 9">
    <name type="scientific">Nonomuraea composti</name>
    <dbReference type="NCBI Taxonomy" id="2720023"/>
    <lineage>
        <taxon>Bacteria</taxon>
        <taxon>Bacillati</taxon>
        <taxon>Actinomycetota</taxon>
        <taxon>Actinomycetes</taxon>
        <taxon>Streptosporangiales</taxon>
        <taxon>Streptosporangiaceae</taxon>
        <taxon>Nonomuraea</taxon>
    </lineage>
</organism>
<evidence type="ECO:0000256" key="5">
    <source>
        <dbReference type="ARBA" id="ARBA00023136"/>
    </source>
</evidence>
<sequence length="273" mass="28117">MYLLIEITLRELSPTLVVLGRTASAAAVLTPIALHRQALQPLLQRPRAVIETVLMQSTAPLLLLTVGQQYVSAGIASILVGAQPLFVALLAMRFAPQERPRGRQGALGLLLGLLGLVLLFGIDLRGGYQALLGGLLVLASAVCYAAGALMIRHRLADAEPLGVATGAMLITTVALLIPGLFSLPASMPSLPALGALLVLGVVCTGGTLVLFYTLISRSGPAHAALAFYLSPAFAVVLGAVLLQEQPAISTVFGLAAIVAGAILAGRSQKPTVL</sequence>
<feature type="transmembrane region" description="Helical" evidence="6">
    <location>
        <begin position="193"/>
        <end position="215"/>
    </location>
</feature>
<feature type="transmembrane region" description="Helical" evidence="6">
    <location>
        <begin position="247"/>
        <end position="265"/>
    </location>
</feature>
<name>A0ABX1BKV3_9ACTN</name>
<feature type="domain" description="EamA" evidence="7">
    <location>
        <begin position="2"/>
        <end position="120"/>
    </location>
</feature>
<evidence type="ECO:0000256" key="6">
    <source>
        <dbReference type="SAM" id="Phobius"/>
    </source>
</evidence>
<comment type="caution">
    <text evidence="8">The sequence shown here is derived from an EMBL/GenBank/DDBJ whole genome shotgun (WGS) entry which is preliminary data.</text>
</comment>
<feature type="transmembrane region" description="Helical" evidence="6">
    <location>
        <begin position="70"/>
        <end position="92"/>
    </location>
</feature>
<dbReference type="InterPro" id="IPR000620">
    <property type="entry name" value="EamA_dom"/>
</dbReference>
<dbReference type="InterPro" id="IPR037185">
    <property type="entry name" value="EmrE-like"/>
</dbReference>
<keyword evidence="3 6" id="KW-0812">Transmembrane</keyword>
<evidence type="ECO:0000256" key="4">
    <source>
        <dbReference type="ARBA" id="ARBA00022989"/>
    </source>
</evidence>
<evidence type="ECO:0000313" key="8">
    <source>
        <dbReference type="EMBL" id="NJP96406.1"/>
    </source>
</evidence>
<gene>
    <name evidence="8" type="ORF">HCN51_44440</name>
</gene>
<evidence type="ECO:0000313" key="9">
    <source>
        <dbReference type="Proteomes" id="UP000696294"/>
    </source>
</evidence>
<feature type="transmembrane region" description="Helical" evidence="6">
    <location>
        <begin position="222"/>
        <end position="241"/>
    </location>
</feature>
<protein>
    <submittedName>
        <fullName evidence="8">DMT family transporter</fullName>
    </submittedName>
</protein>
<feature type="transmembrane region" description="Helical" evidence="6">
    <location>
        <begin position="104"/>
        <end position="122"/>
    </location>
</feature>
<feature type="transmembrane region" description="Helical" evidence="6">
    <location>
        <begin position="161"/>
        <end position="181"/>
    </location>
</feature>
<dbReference type="Pfam" id="PF00892">
    <property type="entry name" value="EamA"/>
    <property type="match status" value="2"/>
</dbReference>
<keyword evidence="5 6" id="KW-0472">Membrane</keyword>
<comment type="similarity">
    <text evidence="2">Belongs to the EamA transporter family.</text>
</comment>
<dbReference type="SUPFAM" id="SSF103481">
    <property type="entry name" value="Multidrug resistance efflux transporter EmrE"/>
    <property type="match status" value="2"/>
</dbReference>